<dbReference type="InterPro" id="IPR013324">
    <property type="entry name" value="RNA_pol_sigma_r3/r4-like"/>
</dbReference>
<keyword evidence="5 7" id="KW-0238">DNA-binding</keyword>
<proteinExistence type="inferred from homology"/>
<comment type="subunit">
    <text evidence="2">Interacts transiently with the RNA polymerase catalytic core formed by RpoA, RpoB, RpoC and RpoZ (2 alpha, 1 beta, 1 beta' and 1 omega subunit) to form the RNA polymerase holoenzyme that can initiate transcription.</text>
</comment>
<evidence type="ECO:0000313" key="11">
    <source>
        <dbReference type="Proteomes" id="UP000638648"/>
    </source>
</evidence>
<feature type="domain" description="RNA polymerase sigma factor 70 region 4 type 2" evidence="9">
    <location>
        <begin position="141"/>
        <end position="192"/>
    </location>
</feature>
<dbReference type="GO" id="GO:0016987">
    <property type="term" value="F:sigma factor activity"/>
    <property type="evidence" value="ECO:0007669"/>
    <property type="project" value="UniProtKB-KW"/>
</dbReference>
<dbReference type="InterPro" id="IPR007627">
    <property type="entry name" value="RNA_pol_sigma70_r2"/>
</dbReference>
<dbReference type="Proteomes" id="UP000638648">
    <property type="component" value="Unassembled WGS sequence"/>
</dbReference>
<keyword evidence="11" id="KW-1185">Reference proteome</keyword>
<accession>A0A927MSC5</accession>
<dbReference type="GO" id="GO:0006950">
    <property type="term" value="P:response to stress"/>
    <property type="evidence" value="ECO:0007669"/>
    <property type="project" value="UniProtKB-ARBA"/>
</dbReference>
<dbReference type="RefSeq" id="WP_192750210.1">
    <property type="nucleotide sequence ID" value="NZ_BAABJL010000025.1"/>
</dbReference>
<dbReference type="AlphaFoldDB" id="A0A927MSC5"/>
<name>A0A927MSC5_9ACTN</name>
<dbReference type="Gene3D" id="3.10.450.50">
    <property type="match status" value="1"/>
</dbReference>
<dbReference type="NCBIfam" id="TIGR02937">
    <property type="entry name" value="sigma70-ECF"/>
    <property type="match status" value="1"/>
</dbReference>
<dbReference type="InterPro" id="IPR032710">
    <property type="entry name" value="NTF2-like_dom_sf"/>
</dbReference>
<dbReference type="InterPro" id="IPR036388">
    <property type="entry name" value="WH-like_DNA-bd_sf"/>
</dbReference>
<evidence type="ECO:0000256" key="3">
    <source>
        <dbReference type="ARBA" id="ARBA00023015"/>
    </source>
</evidence>
<evidence type="ECO:0000256" key="4">
    <source>
        <dbReference type="ARBA" id="ARBA00023082"/>
    </source>
</evidence>
<comment type="similarity">
    <text evidence="1 7">Belongs to the sigma-70 factor family. ECF subfamily.</text>
</comment>
<dbReference type="SUPFAM" id="SSF54427">
    <property type="entry name" value="NTF2-like"/>
    <property type="match status" value="1"/>
</dbReference>
<dbReference type="CDD" id="cd06171">
    <property type="entry name" value="Sigma70_r4"/>
    <property type="match status" value="1"/>
</dbReference>
<dbReference type="PANTHER" id="PTHR43133">
    <property type="entry name" value="RNA POLYMERASE ECF-TYPE SIGMA FACTO"/>
    <property type="match status" value="1"/>
</dbReference>
<evidence type="ECO:0000256" key="1">
    <source>
        <dbReference type="ARBA" id="ARBA00010641"/>
    </source>
</evidence>
<reference evidence="10" key="1">
    <citation type="submission" date="2020-10" db="EMBL/GenBank/DDBJ databases">
        <title>Sequencing the genomes of 1000 actinobacteria strains.</title>
        <authorList>
            <person name="Klenk H.-P."/>
        </authorList>
    </citation>
    <scope>NUCLEOTIDE SEQUENCE</scope>
    <source>
        <strain evidence="10">DSM 45354</strain>
    </source>
</reference>
<dbReference type="Gene3D" id="1.10.10.10">
    <property type="entry name" value="Winged helix-like DNA-binding domain superfamily/Winged helix DNA-binding domain"/>
    <property type="match status" value="1"/>
</dbReference>
<evidence type="ECO:0000256" key="2">
    <source>
        <dbReference type="ARBA" id="ARBA00011344"/>
    </source>
</evidence>
<dbReference type="InterPro" id="IPR013325">
    <property type="entry name" value="RNA_pol_sigma_r2"/>
</dbReference>
<evidence type="ECO:0000256" key="6">
    <source>
        <dbReference type="ARBA" id="ARBA00023163"/>
    </source>
</evidence>
<dbReference type="SUPFAM" id="SSF88946">
    <property type="entry name" value="Sigma2 domain of RNA polymerase sigma factors"/>
    <property type="match status" value="1"/>
</dbReference>
<dbReference type="InterPro" id="IPR039425">
    <property type="entry name" value="RNA_pol_sigma-70-like"/>
</dbReference>
<dbReference type="Pfam" id="PF08281">
    <property type="entry name" value="Sigma70_r4_2"/>
    <property type="match status" value="1"/>
</dbReference>
<evidence type="ECO:0000313" key="10">
    <source>
        <dbReference type="EMBL" id="MBE1606005.1"/>
    </source>
</evidence>
<dbReference type="GO" id="GO:0003677">
    <property type="term" value="F:DNA binding"/>
    <property type="evidence" value="ECO:0007669"/>
    <property type="project" value="UniProtKB-KW"/>
</dbReference>
<evidence type="ECO:0000259" key="8">
    <source>
        <dbReference type="Pfam" id="PF04542"/>
    </source>
</evidence>
<dbReference type="NCBIfam" id="NF006089">
    <property type="entry name" value="PRK08241.1"/>
    <property type="match status" value="1"/>
</dbReference>
<comment type="caution">
    <text evidence="10">The sequence shown here is derived from an EMBL/GenBank/DDBJ whole genome shotgun (WGS) entry which is preliminary data.</text>
</comment>
<dbReference type="EMBL" id="JADBEM010000001">
    <property type="protein sequence ID" value="MBE1606005.1"/>
    <property type="molecule type" value="Genomic_DNA"/>
</dbReference>
<dbReference type="InterPro" id="IPR014305">
    <property type="entry name" value="RNA_pol_sigma-G_actinobac"/>
</dbReference>
<evidence type="ECO:0000256" key="5">
    <source>
        <dbReference type="ARBA" id="ARBA00023125"/>
    </source>
</evidence>
<gene>
    <name evidence="10" type="ORF">HEB94_002853</name>
</gene>
<dbReference type="NCBIfam" id="TIGR02960">
    <property type="entry name" value="SigX5"/>
    <property type="match status" value="1"/>
</dbReference>
<dbReference type="InterPro" id="IPR013249">
    <property type="entry name" value="RNA_pol_sigma70_r4_t2"/>
</dbReference>
<dbReference type="SUPFAM" id="SSF88659">
    <property type="entry name" value="Sigma3 and sigma4 domains of RNA polymerase sigma factors"/>
    <property type="match status" value="1"/>
</dbReference>
<dbReference type="InterPro" id="IPR000838">
    <property type="entry name" value="RNA_pol_sigma70_ECF_CS"/>
</dbReference>
<dbReference type="PROSITE" id="PS01063">
    <property type="entry name" value="SIGMA70_ECF"/>
    <property type="match status" value="1"/>
</dbReference>
<sequence>MDSAATDGAAVDSAEFTRLTDPFRKELLAHCYRMLGSVHDAEDVVQETYLRAWRSFDGFEGRSSLRTWLYRIATAASLTALERRGRIALPSGLGSGTDDPSAPLAYAGAEVRWLQPFPDALLDRESTDPATIVAERDGLRLALVAALQHLPPRQRAVLILRDVLAWRAAEVADLLDTTTVAVKSTLQRARAQIAEIAPAEDRLVEPADLEHRALLARYVAAFESADVAALTSLLREDALLEMPPFLTWFRGRRAVVDFLGGQVLAGPGCVRMVPIRANGQPALAAYMRGEDGLHHAHAIQVVSWRGGRVAHVVAFLDPSLFATFGLPPLHPEPGLAGGPTR</sequence>
<feature type="domain" description="RNA polymerase sigma-70 region 2" evidence="8">
    <location>
        <begin position="23"/>
        <end position="86"/>
    </location>
</feature>
<dbReference type="Gene3D" id="1.10.1740.10">
    <property type="match status" value="1"/>
</dbReference>
<dbReference type="PANTHER" id="PTHR43133:SF65">
    <property type="entry name" value="ECF RNA POLYMERASE SIGMA FACTOR SIGG"/>
    <property type="match status" value="1"/>
</dbReference>
<keyword evidence="4 7" id="KW-0731">Sigma factor</keyword>
<evidence type="ECO:0000256" key="7">
    <source>
        <dbReference type="RuleBase" id="RU000716"/>
    </source>
</evidence>
<keyword evidence="3 7" id="KW-0805">Transcription regulation</keyword>
<protein>
    <recommendedName>
        <fullName evidence="7">RNA polymerase sigma factor</fullName>
    </recommendedName>
</protein>
<dbReference type="GO" id="GO:0006352">
    <property type="term" value="P:DNA-templated transcription initiation"/>
    <property type="evidence" value="ECO:0007669"/>
    <property type="project" value="InterPro"/>
</dbReference>
<keyword evidence="6 7" id="KW-0804">Transcription</keyword>
<evidence type="ECO:0000259" key="9">
    <source>
        <dbReference type="Pfam" id="PF08281"/>
    </source>
</evidence>
<dbReference type="Pfam" id="PF04542">
    <property type="entry name" value="Sigma70_r2"/>
    <property type="match status" value="1"/>
</dbReference>
<organism evidence="10 11">
    <name type="scientific">Actinopolymorpha pittospori</name>
    <dbReference type="NCBI Taxonomy" id="648752"/>
    <lineage>
        <taxon>Bacteria</taxon>
        <taxon>Bacillati</taxon>
        <taxon>Actinomycetota</taxon>
        <taxon>Actinomycetes</taxon>
        <taxon>Propionibacteriales</taxon>
        <taxon>Actinopolymorphaceae</taxon>
        <taxon>Actinopolymorpha</taxon>
    </lineage>
</organism>
<dbReference type="InterPro" id="IPR014284">
    <property type="entry name" value="RNA_pol_sigma-70_dom"/>
</dbReference>